<proteinExistence type="predicted"/>
<evidence type="ECO:0000313" key="3">
    <source>
        <dbReference type="EMBL" id="ELU18821.1"/>
    </source>
</evidence>
<dbReference type="PANTHER" id="PTHR10088:SF4">
    <property type="entry name" value="GLUCOKINASE REGULATORY PROTEIN"/>
    <property type="match status" value="1"/>
</dbReference>
<dbReference type="OrthoDB" id="311172at2759"/>
<dbReference type="Pfam" id="PF22645">
    <property type="entry name" value="GKRP_SIS_N"/>
    <property type="match status" value="1"/>
</dbReference>
<dbReference type="GO" id="GO:0004857">
    <property type="term" value="F:enzyme inhibitor activity"/>
    <property type="evidence" value="ECO:0007669"/>
    <property type="project" value="TreeGrafter"/>
</dbReference>
<dbReference type="GO" id="GO:0019899">
    <property type="term" value="F:enzyme binding"/>
    <property type="evidence" value="ECO:0007669"/>
    <property type="project" value="TreeGrafter"/>
</dbReference>
<dbReference type="HOGENOM" id="CLU_031122_0_0_1"/>
<reference evidence="3 5" key="2">
    <citation type="journal article" date="2013" name="Nature">
        <title>Insights into bilaterian evolution from three spiralian genomes.</title>
        <authorList>
            <person name="Simakov O."/>
            <person name="Marletaz F."/>
            <person name="Cho S.J."/>
            <person name="Edsinger-Gonzales E."/>
            <person name="Havlak P."/>
            <person name="Hellsten U."/>
            <person name="Kuo D.H."/>
            <person name="Larsson T."/>
            <person name="Lv J."/>
            <person name="Arendt D."/>
            <person name="Savage R."/>
            <person name="Osoegawa K."/>
            <person name="de Jong P."/>
            <person name="Grimwood J."/>
            <person name="Chapman J.A."/>
            <person name="Shapiro H."/>
            <person name="Aerts A."/>
            <person name="Otillar R.P."/>
            <person name="Terry A.Y."/>
            <person name="Boore J.L."/>
            <person name="Grigoriev I.V."/>
            <person name="Lindberg D.R."/>
            <person name="Seaver E.C."/>
            <person name="Weisblat D.A."/>
            <person name="Putnam N.H."/>
            <person name="Rokhsar D.S."/>
        </authorList>
    </citation>
    <scope>NUCLEOTIDE SEQUENCE</scope>
    <source>
        <strain evidence="3 5">I ESC-2004</strain>
    </source>
</reference>
<dbReference type="GO" id="GO:0005829">
    <property type="term" value="C:cytosol"/>
    <property type="evidence" value="ECO:0007669"/>
    <property type="project" value="TreeGrafter"/>
</dbReference>
<feature type="domain" description="SIS" evidence="2">
    <location>
        <begin position="65"/>
        <end position="184"/>
    </location>
</feature>
<evidence type="ECO:0000259" key="1">
    <source>
        <dbReference type="Pfam" id="PF22198"/>
    </source>
</evidence>
<dbReference type="GO" id="GO:0042593">
    <property type="term" value="P:glucose homeostasis"/>
    <property type="evidence" value="ECO:0007669"/>
    <property type="project" value="TreeGrafter"/>
</dbReference>
<accession>N1PB66</accession>
<dbReference type="Gene3D" id="3.40.50.12620">
    <property type="match status" value="1"/>
</dbReference>
<dbReference type="GO" id="GO:0005654">
    <property type="term" value="C:nucleoplasm"/>
    <property type="evidence" value="ECO:0007669"/>
    <property type="project" value="TreeGrafter"/>
</dbReference>
<dbReference type="EMBL" id="KB291798">
    <property type="protein sequence ID" value="ELU18821.1"/>
    <property type="molecule type" value="Genomic_DNA"/>
</dbReference>
<dbReference type="EnsemblMetazoa" id="CapteT226744">
    <property type="protein sequence ID" value="CapteP226744"/>
    <property type="gene ID" value="CapteG226744"/>
</dbReference>
<evidence type="ECO:0000313" key="5">
    <source>
        <dbReference type="Proteomes" id="UP000014760"/>
    </source>
</evidence>
<feature type="domain" description="Glucokinase regulatory protein second SIS" evidence="1">
    <location>
        <begin position="224"/>
        <end position="415"/>
    </location>
</feature>
<dbReference type="GO" id="GO:1901135">
    <property type="term" value="P:carbohydrate derivative metabolic process"/>
    <property type="evidence" value="ECO:0007669"/>
    <property type="project" value="InterPro"/>
</dbReference>
<dbReference type="OMA" id="VDTYGCR"/>
<dbReference type="GO" id="GO:0009750">
    <property type="term" value="P:response to fructose"/>
    <property type="evidence" value="ECO:0007669"/>
    <property type="project" value="TreeGrafter"/>
</dbReference>
<dbReference type="InterPro" id="IPR001347">
    <property type="entry name" value="SIS_dom"/>
</dbReference>
<dbReference type="AlphaFoldDB" id="N1PB66"/>
<protein>
    <recommendedName>
        <fullName evidence="6">SIS domain-containing protein</fullName>
    </recommendedName>
</protein>
<dbReference type="GO" id="GO:0030246">
    <property type="term" value="F:carbohydrate binding"/>
    <property type="evidence" value="ECO:0007669"/>
    <property type="project" value="TreeGrafter"/>
</dbReference>
<dbReference type="InterPro" id="IPR054017">
    <property type="entry name" value="GKRP_SIS_2"/>
</dbReference>
<organism evidence="3">
    <name type="scientific">Capitella teleta</name>
    <name type="common">Polychaete worm</name>
    <dbReference type="NCBI Taxonomy" id="283909"/>
    <lineage>
        <taxon>Eukaryota</taxon>
        <taxon>Metazoa</taxon>
        <taxon>Spiralia</taxon>
        <taxon>Lophotrochozoa</taxon>
        <taxon>Annelida</taxon>
        <taxon>Polychaeta</taxon>
        <taxon>Sedentaria</taxon>
        <taxon>Scolecida</taxon>
        <taxon>Capitellidae</taxon>
        <taxon>Capitella</taxon>
    </lineage>
</organism>
<dbReference type="Gene3D" id="3.40.50.10490">
    <property type="entry name" value="Glucose-6-phosphate isomerase like protein, domain 1"/>
    <property type="match status" value="1"/>
</dbReference>
<reference evidence="5" key="1">
    <citation type="submission" date="2012-12" db="EMBL/GenBank/DDBJ databases">
        <authorList>
            <person name="Hellsten U."/>
            <person name="Grimwood J."/>
            <person name="Chapman J.A."/>
            <person name="Shapiro H."/>
            <person name="Aerts A."/>
            <person name="Otillar R.P."/>
            <person name="Terry A.Y."/>
            <person name="Boore J.L."/>
            <person name="Simakov O."/>
            <person name="Marletaz F."/>
            <person name="Cho S.-J."/>
            <person name="Edsinger-Gonzales E."/>
            <person name="Havlak P."/>
            <person name="Kuo D.-H."/>
            <person name="Larsson T."/>
            <person name="Lv J."/>
            <person name="Arendt D."/>
            <person name="Savage R."/>
            <person name="Osoegawa K."/>
            <person name="de Jong P."/>
            <person name="Lindberg D.R."/>
            <person name="Seaver E.C."/>
            <person name="Weisblat D.A."/>
            <person name="Putnam N.H."/>
            <person name="Grigoriev I.V."/>
            <person name="Rokhsar D.S."/>
        </authorList>
    </citation>
    <scope>NUCLEOTIDE SEQUENCE</scope>
    <source>
        <strain evidence="5">I ESC-2004</strain>
    </source>
</reference>
<evidence type="ECO:0008006" key="6">
    <source>
        <dbReference type="Google" id="ProtNLM"/>
    </source>
</evidence>
<dbReference type="InterPro" id="IPR040190">
    <property type="entry name" value="MURQ/GCKR"/>
</dbReference>
<dbReference type="Pfam" id="PF22198">
    <property type="entry name" value="GKRP_SIS_2"/>
    <property type="match status" value="1"/>
</dbReference>
<dbReference type="Proteomes" id="UP000014760">
    <property type="component" value="Unassembled WGS sequence"/>
</dbReference>
<gene>
    <name evidence="3" type="ORF">CAPTEDRAFT_226744</name>
</gene>
<dbReference type="PANTHER" id="PTHR10088">
    <property type="entry name" value="GLUCOKINASE REGULATORY PROTEIN"/>
    <property type="match status" value="1"/>
</dbReference>
<evidence type="ECO:0000259" key="2">
    <source>
        <dbReference type="Pfam" id="PF22645"/>
    </source>
</evidence>
<evidence type="ECO:0000313" key="4">
    <source>
        <dbReference type="EnsemblMetazoa" id="CapteP226744"/>
    </source>
</evidence>
<sequence length="429" mass="47321">MESQMPEPVTERVNPRTQMIDVAFPEDMVRMLEECDAEMFDGWENSKGIFDEKTRQTLCHLVPLMRNHMQDPEATIVISGCGTSGRLAFLVAVPHRTSVLNSQTSVFCYSQRTVNAIWKPSSVEYLIAGGDKALFTSQEAQEDEPIVGIEDLKKVSEGKKSVLYLGVTCGLSAPYVAGQLHHCMQHLDIFTPVLIGFNPLHLARQVTSMLCSYREVRVAVNKERKKLSEIAEKAGQSLLKGGSITYLSDEDVGIVGMIDASECPPTFGADSTDVRCFLKKGFELFGNKNGDMSDFMKISLENFKEDILPSLTTNDLIIHLSKCDHQGRGSSTLTDPDILKSAATNVSIEVACGELTSKSPSSPMIPNASLELSVSLPAEDLFIVEHHERVFRAIYVEMAFKWICNAVTTVAHVIKGKIFSNNMIDVCVS</sequence>
<dbReference type="STRING" id="283909.N1PB66"/>
<dbReference type="EMBL" id="AMQN01000022">
    <property type="status" value="NOT_ANNOTATED_CDS"/>
    <property type="molecule type" value="Genomic_DNA"/>
</dbReference>
<reference evidence="4" key="3">
    <citation type="submission" date="2015-06" db="UniProtKB">
        <authorList>
            <consortium name="EnsemblMetazoa"/>
        </authorList>
    </citation>
    <scope>IDENTIFICATION</scope>
</reference>
<name>N1PB66_CAPTE</name>
<dbReference type="GO" id="GO:0070095">
    <property type="term" value="F:fructose-6-phosphate binding"/>
    <property type="evidence" value="ECO:0007669"/>
    <property type="project" value="TreeGrafter"/>
</dbReference>
<keyword evidence="5" id="KW-1185">Reference proteome</keyword>